<dbReference type="InterPro" id="IPR053137">
    <property type="entry name" value="NLR-like"/>
</dbReference>
<evidence type="ECO:0000313" key="3">
    <source>
        <dbReference type="EMBL" id="KAF5637361.1"/>
    </source>
</evidence>
<dbReference type="PANTHER" id="PTHR46082:SF6">
    <property type="entry name" value="AAA+ ATPASE DOMAIN-CONTAINING PROTEIN-RELATED"/>
    <property type="match status" value="1"/>
</dbReference>
<accession>A0A8H5RM69</accession>
<feature type="domain" description="Clr5" evidence="2">
    <location>
        <begin position="104"/>
        <end position="155"/>
    </location>
</feature>
<evidence type="ECO:0000313" key="4">
    <source>
        <dbReference type="Proteomes" id="UP000530670"/>
    </source>
</evidence>
<comment type="caution">
    <text evidence="3">The sequence shown here is derived from an EMBL/GenBank/DDBJ whole genome shotgun (WGS) entry which is preliminary data.</text>
</comment>
<dbReference type="PANTHER" id="PTHR46082">
    <property type="entry name" value="ATP/GTP-BINDING PROTEIN-RELATED"/>
    <property type="match status" value="1"/>
</dbReference>
<proteinExistence type="predicted"/>
<dbReference type="Pfam" id="PF13181">
    <property type="entry name" value="TPR_8"/>
    <property type="match status" value="1"/>
</dbReference>
<dbReference type="InterPro" id="IPR025676">
    <property type="entry name" value="Clr5_dom"/>
</dbReference>
<name>A0A8H5RM69_9HYPO</name>
<sequence length="620" mass="69941">MERFKVNALREFDNIGQQFPGIHPPPSRNILALHEQALDGQVVVDQSHSRAPVDPACDSFIHRPQDTSTIDNMEDLRATQITPAPSMGPPRRSRKKKAPTLRDGDWEPFKDRILELYETYKLPLEKVKTMIEEEFGFTAQTRQYQSRITKWGRDKNIKKVEMAAIVRKHQQREILETDKRKLRFTVRGREVEANKIDRWMDRNNVPRNDLYAPSPAASLSDMSLALSSGGITPVAQSPMASSPALSVRGAILGRGSTFTEQSPAAPFHRALPAQLPASDTSAISPAHPPSSSILAPQEYCHGKSDEDRLRSELYAAETVFGSEDGLTLHILTALSEVLLQQGRFKSAEDMIRRVVAGYQKTVGGDNIRTLDALELLGQVLRCQGFRLQALKLLEELLETKTVALGHEHRSTLSCMVLLSKEYLSHYQWGKAALLSQRALEIRERVWGETYYSAPEIMANLGLAYMLGGRLKESKQLIEQALKSSKNHRGDEYVAPLHIMHSLLTIYVRLSDWRQAEVVAMQLFNIKMREVGEEHPDTLFVKGELATIYEGLGQLEKAKETGEQVLEVRKKILGDKHPLTLQTAGNLVRIYKKKKEYRKAEEIRVYIQLMKWGAPAGIRLG</sequence>
<dbReference type="Pfam" id="PF14420">
    <property type="entry name" value="Clr5"/>
    <property type="match status" value="1"/>
</dbReference>
<dbReference type="AlphaFoldDB" id="A0A8H5RM69"/>
<dbReference type="InterPro" id="IPR019734">
    <property type="entry name" value="TPR_rpt"/>
</dbReference>
<gene>
    <name evidence="3" type="ORF">FTJAE_5776</name>
</gene>
<reference evidence="3 4" key="1">
    <citation type="submission" date="2020-05" db="EMBL/GenBank/DDBJ databases">
        <title>Identification and distribution of gene clusters putatively required for synthesis of sphingolipid metabolism inhibitors in phylogenetically diverse species of the filamentous fungus Fusarium.</title>
        <authorList>
            <person name="Kim H.-S."/>
            <person name="Busman M."/>
            <person name="Brown D.W."/>
            <person name="Divon H."/>
            <person name="Uhlig S."/>
            <person name="Proctor R.H."/>
        </authorList>
    </citation>
    <scope>NUCLEOTIDE SEQUENCE [LARGE SCALE GENOMIC DNA]</scope>
    <source>
        <strain evidence="3 4">NRRL 66243</strain>
    </source>
</reference>
<protein>
    <submittedName>
        <fullName evidence="3">Kinesin light chain 2</fullName>
    </submittedName>
</protein>
<dbReference type="EMBL" id="JAAQRI010000109">
    <property type="protein sequence ID" value="KAF5637361.1"/>
    <property type="molecule type" value="Genomic_DNA"/>
</dbReference>
<dbReference type="SUPFAM" id="SSF48452">
    <property type="entry name" value="TPR-like"/>
    <property type="match status" value="1"/>
</dbReference>
<dbReference type="Pfam" id="PF13424">
    <property type="entry name" value="TPR_12"/>
    <property type="match status" value="2"/>
</dbReference>
<evidence type="ECO:0000256" key="1">
    <source>
        <dbReference type="SAM" id="MobiDB-lite"/>
    </source>
</evidence>
<dbReference type="Proteomes" id="UP000530670">
    <property type="component" value="Unassembled WGS sequence"/>
</dbReference>
<feature type="region of interest" description="Disordered" evidence="1">
    <location>
        <begin position="278"/>
        <end position="297"/>
    </location>
</feature>
<dbReference type="RefSeq" id="XP_037207269.1">
    <property type="nucleotide sequence ID" value="XM_037352319.1"/>
</dbReference>
<dbReference type="Gene3D" id="1.25.40.10">
    <property type="entry name" value="Tetratricopeptide repeat domain"/>
    <property type="match status" value="2"/>
</dbReference>
<keyword evidence="4" id="KW-1185">Reference proteome</keyword>
<dbReference type="Pfam" id="PF13374">
    <property type="entry name" value="TPR_10"/>
    <property type="match status" value="1"/>
</dbReference>
<evidence type="ECO:0000259" key="2">
    <source>
        <dbReference type="Pfam" id="PF14420"/>
    </source>
</evidence>
<feature type="region of interest" description="Disordered" evidence="1">
    <location>
        <begin position="80"/>
        <end position="102"/>
    </location>
</feature>
<dbReference type="InterPro" id="IPR011990">
    <property type="entry name" value="TPR-like_helical_dom_sf"/>
</dbReference>
<feature type="compositionally biased region" description="Low complexity" evidence="1">
    <location>
        <begin position="281"/>
        <end position="296"/>
    </location>
</feature>
<dbReference type="OrthoDB" id="5986190at2759"/>
<organism evidence="3 4">
    <name type="scientific">Fusarium tjaetaba</name>
    <dbReference type="NCBI Taxonomy" id="1567544"/>
    <lineage>
        <taxon>Eukaryota</taxon>
        <taxon>Fungi</taxon>
        <taxon>Dikarya</taxon>
        <taxon>Ascomycota</taxon>
        <taxon>Pezizomycotina</taxon>
        <taxon>Sordariomycetes</taxon>
        <taxon>Hypocreomycetidae</taxon>
        <taxon>Hypocreales</taxon>
        <taxon>Nectriaceae</taxon>
        <taxon>Fusarium</taxon>
        <taxon>Fusarium fujikuroi species complex</taxon>
    </lineage>
</organism>
<dbReference type="SMART" id="SM00028">
    <property type="entry name" value="TPR"/>
    <property type="match status" value="2"/>
</dbReference>
<dbReference type="GeneID" id="59304589"/>